<proteinExistence type="predicted"/>
<evidence type="ECO:0000313" key="1">
    <source>
        <dbReference type="EMBL" id="CDR34370.1"/>
    </source>
</evidence>
<sequence>MNVLLIYDYYAPQPLRQAIKEYLECFGKYSEHSIYYCNYAFGLPKYLSAVSFDLILFHNFFSAQFRWNNLPYDIYLKRLMPLKDYPAKKAILCQDEFIRMNYINRFVSDFAVDHIFSVAEESEWPKIYPDVDPKKVKIHKVLTGYLDDQILETLKKLETENINREIDIGYRASHVPHTLGKQGQLKNEIGKRLRKAEQATGLKTSIKLVGEEQEMLSGLDWYRFMLSCKAVAGVEGGSSILDFDGSLEKKVSQFTQKNPKADFNTVKAHCFSEIDGNLNLKALSPRHLEACATKTCQLLVEGDYSGILKPHIHYIPIKEDFSNVEEALISFKDENYRKTLTETAFKDIVLSKKYCLSSFVKKVIKECEVKKESPKKPLILMLNKFRDNFLKKRIPLEFRFWKKIKHLVPKTIETKIKLMRNRSHES</sequence>
<dbReference type="STRING" id="1437425.CSEC_1556"/>
<dbReference type="EMBL" id="CCEJ010000007">
    <property type="protein sequence ID" value="CDR34370.1"/>
    <property type="molecule type" value="Genomic_DNA"/>
</dbReference>
<evidence type="ECO:0000313" key="2">
    <source>
        <dbReference type="Proteomes" id="UP000031552"/>
    </source>
</evidence>
<dbReference type="OrthoDB" id="7178894at2"/>
<reference evidence="1" key="1">
    <citation type="submission" date="2013-12" db="EMBL/GenBank/DDBJ databases">
        <authorList>
            <person name="Linke B."/>
        </authorList>
    </citation>
    <scope>NUCLEOTIDE SEQUENCE [LARGE SCALE GENOMIC DNA]</scope>
    <source>
        <strain evidence="1">CRIB-18</strain>
    </source>
</reference>
<keyword evidence="2" id="KW-1185">Reference proteome</keyword>
<dbReference type="RefSeq" id="WP_041017902.1">
    <property type="nucleotide sequence ID" value="NZ_CCEJ010000007.1"/>
</dbReference>
<reference evidence="1" key="2">
    <citation type="submission" date="2014-09" db="EMBL/GenBank/DDBJ databases">
        <title>Criblamydia sequanensis harbors a mega-plasmid encoding arsenite resistance.</title>
        <authorList>
            <person name="Bertelli C."/>
            <person name="Goesmann A."/>
            <person name="Greub G."/>
        </authorList>
    </citation>
    <scope>NUCLEOTIDE SEQUENCE [LARGE SCALE GENOMIC DNA]</scope>
    <source>
        <strain evidence="1">CRIB-18</strain>
    </source>
</reference>
<protein>
    <recommendedName>
        <fullName evidence="3">Glycosyltransferase</fullName>
    </recommendedName>
</protein>
<comment type="caution">
    <text evidence="1">The sequence shown here is derived from an EMBL/GenBank/DDBJ whole genome shotgun (WGS) entry which is preliminary data.</text>
</comment>
<dbReference type="AlphaFoldDB" id="A0A090D267"/>
<evidence type="ECO:0008006" key="3">
    <source>
        <dbReference type="Google" id="ProtNLM"/>
    </source>
</evidence>
<gene>
    <name evidence="1" type="ORF">CSEC_1556</name>
</gene>
<organism evidence="1 2">
    <name type="scientific">Candidatus Criblamydia sequanensis CRIB-18</name>
    <dbReference type="NCBI Taxonomy" id="1437425"/>
    <lineage>
        <taxon>Bacteria</taxon>
        <taxon>Pseudomonadati</taxon>
        <taxon>Chlamydiota</taxon>
        <taxon>Chlamydiia</taxon>
        <taxon>Parachlamydiales</taxon>
        <taxon>Candidatus Criblamydiaceae</taxon>
        <taxon>Candidatus Criblamydia</taxon>
    </lineage>
</organism>
<accession>A0A090D267</accession>
<dbReference type="eggNOG" id="COG0438">
    <property type="taxonomic scope" value="Bacteria"/>
</dbReference>
<dbReference type="Proteomes" id="UP000031552">
    <property type="component" value="Unassembled WGS sequence"/>
</dbReference>
<name>A0A090D267_9BACT</name>